<evidence type="ECO:0000313" key="12">
    <source>
        <dbReference type="RefSeq" id="XP_055862534.1"/>
    </source>
</evidence>
<dbReference type="AlphaFoldDB" id="A0A9W2YII4"/>
<dbReference type="GO" id="GO:0005507">
    <property type="term" value="F:copper ion binding"/>
    <property type="evidence" value="ECO:0007669"/>
    <property type="project" value="InterPro"/>
</dbReference>
<protein>
    <submittedName>
        <fullName evidence="12">Tyramine beta-hydroxylase-like</fullName>
    </submittedName>
</protein>
<evidence type="ECO:0000313" key="11">
    <source>
        <dbReference type="Proteomes" id="UP001165740"/>
    </source>
</evidence>
<evidence type="ECO:0000256" key="6">
    <source>
        <dbReference type="ARBA" id="ARBA00023180"/>
    </source>
</evidence>
<keyword evidence="3" id="KW-0186">Copper</keyword>
<gene>
    <name evidence="12" type="primary">LOC106072748</name>
</gene>
<dbReference type="InterPro" id="IPR000945">
    <property type="entry name" value="DBH-like"/>
</dbReference>
<keyword evidence="11" id="KW-1185">Reference proteome</keyword>
<feature type="domain" description="Copper type II ascorbate-dependent monooxygenase C-terminal" evidence="9">
    <location>
        <begin position="305"/>
        <end position="453"/>
    </location>
</feature>
<accession>A0A9W2YII4</accession>
<dbReference type="Gene3D" id="2.60.120.230">
    <property type="match status" value="1"/>
</dbReference>
<dbReference type="Pfam" id="PF01082">
    <property type="entry name" value="Cu2_monooxygen"/>
    <property type="match status" value="1"/>
</dbReference>
<evidence type="ECO:0000259" key="9">
    <source>
        <dbReference type="Pfam" id="PF03712"/>
    </source>
</evidence>
<feature type="domain" description="Copper type II ascorbate-dependent monooxygenase N-terminal" evidence="8">
    <location>
        <begin position="172"/>
        <end position="285"/>
    </location>
</feature>
<evidence type="ECO:0000256" key="2">
    <source>
        <dbReference type="ARBA" id="ARBA00023002"/>
    </source>
</evidence>
<dbReference type="InterPro" id="IPR008977">
    <property type="entry name" value="PHM/PNGase_F_dom_sf"/>
</dbReference>
<dbReference type="Pfam" id="PF03712">
    <property type="entry name" value="Cu2_monoox_C"/>
    <property type="match status" value="1"/>
</dbReference>
<name>A0A9W2YII4_BIOGL</name>
<dbReference type="PANTHER" id="PTHR10157">
    <property type="entry name" value="DOPAMINE BETA HYDROXYLASE RELATED"/>
    <property type="match status" value="1"/>
</dbReference>
<dbReference type="InterPro" id="IPR000323">
    <property type="entry name" value="Cu2_ascorb_mOase_N"/>
</dbReference>
<evidence type="ECO:0000256" key="3">
    <source>
        <dbReference type="ARBA" id="ARBA00023008"/>
    </source>
</evidence>
<evidence type="ECO:0000256" key="4">
    <source>
        <dbReference type="ARBA" id="ARBA00023033"/>
    </source>
</evidence>
<keyword evidence="5" id="KW-1015">Disulfide bond</keyword>
<keyword evidence="4" id="KW-0503">Monooxygenase</keyword>
<dbReference type="OMA" id="ESLCRMD"/>
<sequence>MLAIINIHFLIVLLLPCVKSYRIFQQSIPNGDAVPHPCKPNNLWEGVGHFNDQGTGFRNPFGEDFEKEGKMWTEALCRKDSDGDGLTNGQELGDPDCVWKENTLPSRLNGLSHPGVCDPWDSPDCFSKNLSHPRFHTQEEWLKEMCKPKEFICPGLNTSDIQTANFTVSLGTKVPAKETTYMCQIFDFEKMAVADDYHVVAVEPVLDNKYVIHHMVLFGCRDNQVAIAGPFECGMVPSDFCTHVISIWTVGLAGDCFHPQAGITIGTKGFKRIAVQLHWNNPDSRSDWTDSSGMKAYFTNKKRPYEAGFYITGHEHFVLPPLQTSVTFTSTCTSACTSKTIRKPFNITLAWNHMHYAGKQMSVQIVRNKTETFYLSNDIFYSYDSPQVQLYTDNPVQIFPGDEIITKCTFTTARRNRSTFWGEATMDEMCYGFLIYFPKENVQNSVCFTSGPDVSTCDTATYQGCTDLTNFKNPDWLNATSAYQDLVKNCRPFTPCLQECVDTIVSLKRTDPCFKDDLFDFIKTEMLAKTPEGLDLMARFSSCERHVYQTLNTVSQTRA</sequence>
<dbReference type="PROSITE" id="PS00084">
    <property type="entry name" value="CU2_MONOOXYGENASE_1"/>
    <property type="match status" value="1"/>
</dbReference>
<keyword evidence="6" id="KW-0325">Glycoprotein</keyword>
<dbReference type="Proteomes" id="UP001165740">
    <property type="component" value="Chromosome 12"/>
</dbReference>
<dbReference type="PANTHER" id="PTHR10157:SF23">
    <property type="entry name" value="MOXD1 HOMOLOG 1"/>
    <property type="match status" value="1"/>
</dbReference>
<dbReference type="GO" id="GO:0004500">
    <property type="term" value="F:dopamine beta-monooxygenase activity"/>
    <property type="evidence" value="ECO:0007669"/>
    <property type="project" value="InterPro"/>
</dbReference>
<dbReference type="InterPro" id="IPR036939">
    <property type="entry name" value="Cu2_ascorb_mOase_N_sf"/>
</dbReference>
<evidence type="ECO:0000256" key="7">
    <source>
        <dbReference type="SAM" id="SignalP"/>
    </source>
</evidence>
<keyword evidence="1" id="KW-0479">Metal-binding</keyword>
<feature type="domain" description="Temptin Cys/Cys disulfide" evidence="10">
    <location>
        <begin position="19"/>
        <end position="116"/>
    </location>
</feature>
<evidence type="ECO:0000256" key="1">
    <source>
        <dbReference type="ARBA" id="ARBA00022723"/>
    </source>
</evidence>
<feature type="chain" id="PRO_5040802902" evidence="7">
    <location>
        <begin position="21"/>
        <end position="559"/>
    </location>
</feature>
<dbReference type="InterPro" id="IPR020611">
    <property type="entry name" value="Cu2_ascorb_mOase_CS-1"/>
</dbReference>
<dbReference type="Gene3D" id="2.60.120.310">
    <property type="entry name" value="Copper type II, ascorbate-dependent monooxygenase, N-terminal domain"/>
    <property type="match status" value="1"/>
</dbReference>
<dbReference type="InterPro" id="IPR024548">
    <property type="entry name" value="Cu2_monoox_C"/>
</dbReference>
<evidence type="ECO:0000256" key="5">
    <source>
        <dbReference type="ARBA" id="ARBA00023157"/>
    </source>
</evidence>
<proteinExistence type="predicted"/>
<evidence type="ECO:0000259" key="8">
    <source>
        <dbReference type="Pfam" id="PF01082"/>
    </source>
</evidence>
<organism evidence="11 12">
    <name type="scientific">Biomphalaria glabrata</name>
    <name type="common">Bloodfluke planorb</name>
    <name type="synonym">Freshwater snail</name>
    <dbReference type="NCBI Taxonomy" id="6526"/>
    <lineage>
        <taxon>Eukaryota</taxon>
        <taxon>Metazoa</taxon>
        <taxon>Spiralia</taxon>
        <taxon>Lophotrochozoa</taxon>
        <taxon>Mollusca</taxon>
        <taxon>Gastropoda</taxon>
        <taxon>Heterobranchia</taxon>
        <taxon>Euthyneura</taxon>
        <taxon>Panpulmonata</taxon>
        <taxon>Hygrophila</taxon>
        <taxon>Lymnaeoidea</taxon>
        <taxon>Planorbidae</taxon>
        <taxon>Biomphalaria</taxon>
    </lineage>
</organism>
<dbReference type="Pfam" id="PF24784">
    <property type="entry name" value="Temptin_C"/>
    <property type="match status" value="1"/>
</dbReference>
<dbReference type="RefSeq" id="XP_055862534.1">
    <property type="nucleotide sequence ID" value="XM_056006559.1"/>
</dbReference>
<dbReference type="SUPFAM" id="SSF49742">
    <property type="entry name" value="PHM/PNGase F"/>
    <property type="match status" value="2"/>
</dbReference>
<dbReference type="InterPro" id="IPR057626">
    <property type="entry name" value="S-S_Temptin"/>
</dbReference>
<dbReference type="OrthoDB" id="129121at2759"/>
<dbReference type="InterPro" id="IPR014784">
    <property type="entry name" value="Cu2_ascorb_mOase-like_C"/>
</dbReference>
<dbReference type="GeneID" id="106072748"/>
<reference evidence="12" key="1">
    <citation type="submission" date="2025-08" db="UniProtKB">
        <authorList>
            <consortium name="RefSeq"/>
        </authorList>
    </citation>
    <scope>IDENTIFICATION</scope>
</reference>
<keyword evidence="7" id="KW-0732">Signal</keyword>
<keyword evidence="2" id="KW-0560">Oxidoreductase</keyword>
<evidence type="ECO:0000259" key="10">
    <source>
        <dbReference type="Pfam" id="PF24784"/>
    </source>
</evidence>
<feature type="signal peptide" evidence="7">
    <location>
        <begin position="1"/>
        <end position="20"/>
    </location>
</feature>